<evidence type="ECO:0000313" key="3">
    <source>
        <dbReference type="Proteomes" id="UP001256711"/>
    </source>
</evidence>
<dbReference type="InterPro" id="IPR004518">
    <property type="entry name" value="MazG-like_dom"/>
</dbReference>
<dbReference type="EMBL" id="JARQBJ010000001">
    <property type="protein sequence ID" value="MDT2809171.1"/>
    <property type="molecule type" value="Genomic_DNA"/>
</dbReference>
<evidence type="ECO:0000313" key="2">
    <source>
        <dbReference type="EMBL" id="MDT2809171.1"/>
    </source>
</evidence>
<dbReference type="CDD" id="cd11540">
    <property type="entry name" value="NTP-PPase_u3"/>
    <property type="match status" value="1"/>
</dbReference>
<organism evidence="2 3">
    <name type="scientific">Enterococcus asini</name>
    <dbReference type="NCBI Taxonomy" id="57732"/>
    <lineage>
        <taxon>Bacteria</taxon>
        <taxon>Bacillati</taxon>
        <taxon>Bacillota</taxon>
        <taxon>Bacilli</taxon>
        <taxon>Lactobacillales</taxon>
        <taxon>Enterococcaceae</taxon>
        <taxon>Enterococcus</taxon>
    </lineage>
</organism>
<accession>A0AAW8TS86</accession>
<sequence>MNELIKNIEQWSIDRNIHVGRPQDQLVKTMEELGEVANGISKNKPEMIKDGIGDTVVTLVCLAQRCGLDFEECVQTAYDEIKDRKGKMIDGVFVKEADLDGGFGSTGV</sequence>
<protein>
    <submittedName>
        <fullName evidence="2">MazG-like family protein</fullName>
    </submittedName>
</protein>
<dbReference type="Gene3D" id="1.10.287.1080">
    <property type="entry name" value="MazG-like"/>
    <property type="match status" value="1"/>
</dbReference>
<feature type="domain" description="NTP pyrophosphohydrolase MazG-like" evidence="1">
    <location>
        <begin position="28"/>
        <end position="85"/>
    </location>
</feature>
<gene>
    <name evidence="2" type="ORF">P7H43_01525</name>
</gene>
<dbReference type="SUPFAM" id="SSF101386">
    <property type="entry name" value="all-alpha NTP pyrophosphatases"/>
    <property type="match status" value="1"/>
</dbReference>
<dbReference type="Pfam" id="PF03819">
    <property type="entry name" value="MazG"/>
    <property type="match status" value="1"/>
</dbReference>
<evidence type="ECO:0000259" key="1">
    <source>
        <dbReference type="Pfam" id="PF03819"/>
    </source>
</evidence>
<dbReference type="AlphaFoldDB" id="A0AAW8TS86"/>
<proteinExistence type="predicted"/>
<dbReference type="Proteomes" id="UP001256711">
    <property type="component" value="Unassembled WGS sequence"/>
</dbReference>
<comment type="caution">
    <text evidence="2">The sequence shown here is derived from an EMBL/GenBank/DDBJ whole genome shotgun (WGS) entry which is preliminary data.</text>
</comment>
<reference evidence="2" key="1">
    <citation type="submission" date="2023-03" db="EMBL/GenBank/DDBJ databases">
        <authorList>
            <person name="Shen W."/>
            <person name="Cai J."/>
        </authorList>
    </citation>
    <scope>NUCLEOTIDE SEQUENCE</scope>
    <source>
        <strain evidence="2">B226-2</strain>
    </source>
</reference>
<name>A0AAW8TS86_9ENTE</name>
<dbReference type="RefSeq" id="WP_311834896.1">
    <property type="nucleotide sequence ID" value="NZ_JARQBJ010000001.1"/>
</dbReference>